<reference evidence="2" key="1">
    <citation type="submission" date="2020-01" db="EMBL/GenBank/DDBJ databases">
        <authorList>
            <consortium name="DOE Joint Genome Institute"/>
            <person name="Haridas S."/>
            <person name="Albert R."/>
            <person name="Binder M."/>
            <person name="Bloem J."/>
            <person name="Labutti K."/>
            <person name="Salamov A."/>
            <person name="Andreopoulos B."/>
            <person name="Baker S.E."/>
            <person name="Barry K."/>
            <person name="Bills G."/>
            <person name="Bluhm B.H."/>
            <person name="Cannon C."/>
            <person name="Castanera R."/>
            <person name="Culley D.E."/>
            <person name="Daum C."/>
            <person name="Ezra D."/>
            <person name="Gonzalez J.B."/>
            <person name="Henrissat B."/>
            <person name="Kuo A."/>
            <person name="Liang C."/>
            <person name="Lipzen A."/>
            <person name="Lutzoni F."/>
            <person name="Magnuson J."/>
            <person name="Mondo S."/>
            <person name="Nolan M."/>
            <person name="Ohm R."/>
            <person name="Pangilinan J."/>
            <person name="Park H.-J."/>
            <person name="Ramirez L."/>
            <person name="Alfaro M."/>
            <person name="Sun H."/>
            <person name="Tritt A."/>
            <person name="Yoshinaga Y."/>
            <person name="Zwiers L.-H."/>
            <person name="Turgeon B.G."/>
            <person name="Goodwin S.B."/>
            <person name="Spatafora J.W."/>
            <person name="Crous P.W."/>
            <person name="Grigoriev I.V."/>
        </authorList>
    </citation>
    <scope>NUCLEOTIDE SEQUENCE</scope>
    <source>
        <strain evidence="2">P77</strain>
    </source>
</reference>
<accession>A0A6A5K2W6</accession>
<gene>
    <name evidence="2" type="ORF">BDW02DRAFT_89002</name>
</gene>
<dbReference type="Proteomes" id="UP000800040">
    <property type="component" value="Unassembled WGS sequence"/>
</dbReference>
<name>A0A6A5K2W6_9PLEO</name>
<feature type="transmembrane region" description="Helical" evidence="1">
    <location>
        <begin position="69"/>
        <end position="91"/>
    </location>
</feature>
<dbReference type="AlphaFoldDB" id="A0A6A5K2W6"/>
<evidence type="ECO:0000313" key="2">
    <source>
        <dbReference type="EMBL" id="KAF1830690.1"/>
    </source>
</evidence>
<sequence>MFTGLIHDGVRDQKIRGRPTPRRFSRALWVVSLGFDGLVPLFVSVRHFLRYDGFQDRAESLKGCALLPTKLLLIHHPFLFISFYFLLILSLRRAVAW</sequence>
<organism evidence="2 3">
    <name type="scientific">Decorospora gaudefroyi</name>
    <dbReference type="NCBI Taxonomy" id="184978"/>
    <lineage>
        <taxon>Eukaryota</taxon>
        <taxon>Fungi</taxon>
        <taxon>Dikarya</taxon>
        <taxon>Ascomycota</taxon>
        <taxon>Pezizomycotina</taxon>
        <taxon>Dothideomycetes</taxon>
        <taxon>Pleosporomycetidae</taxon>
        <taxon>Pleosporales</taxon>
        <taxon>Pleosporineae</taxon>
        <taxon>Pleosporaceae</taxon>
        <taxon>Decorospora</taxon>
    </lineage>
</organism>
<evidence type="ECO:0000256" key="1">
    <source>
        <dbReference type="SAM" id="Phobius"/>
    </source>
</evidence>
<keyword evidence="1" id="KW-0472">Membrane</keyword>
<proteinExistence type="predicted"/>
<keyword evidence="1" id="KW-0812">Transmembrane</keyword>
<keyword evidence="3" id="KW-1185">Reference proteome</keyword>
<evidence type="ECO:0000313" key="3">
    <source>
        <dbReference type="Proteomes" id="UP000800040"/>
    </source>
</evidence>
<protein>
    <submittedName>
        <fullName evidence="2">Uncharacterized protein</fullName>
    </submittedName>
</protein>
<keyword evidence="1" id="KW-1133">Transmembrane helix</keyword>
<dbReference type="EMBL" id="ML975387">
    <property type="protein sequence ID" value="KAF1830690.1"/>
    <property type="molecule type" value="Genomic_DNA"/>
</dbReference>
<feature type="transmembrane region" description="Helical" evidence="1">
    <location>
        <begin position="27"/>
        <end position="49"/>
    </location>
</feature>